<dbReference type="HAMAP" id="MF_01270">
    <property type="entry name" value="AnhMurNAc_kinase"/>
    <property type="match status" value="1"/>
</dbReference>
<comment type="pathway">
    <text evidence="2">Cell wall biogenesis; peptidoglycan recycling.</text>
</comment>
<dbReference type="GO" id="GO:0009254">
    <property type="term" value="P:peptidoglycan turnover"/>
    <property type="evidence" value="ECO:0007669"/>
    <property type="project" value="UniProtKB-UniRule"/>
</dbReference>
<comment type="similarity">
    <text evidence="2">Belongs to the anhydro-N-acetylmuramic acid kinase family.</text>
</comment>
<keyword evidence="2" id="KW-0547">Nucleotide-binding</keyword>
<gene>
    <name evidence="2" type="primary">anmK</name>
    <name evidence="3" type="ORF">AD929_10060</name>
</gene>
<dbReference type="PANTHER" id="PTHR30605">
    <property type="entry name" value="ANHYDRO-N-ACETYLMURAMIC ACID KINASE"/>
    <property type="match status" value="1"/>
</dbReference>
<dbReference type="GO" id="GO:0005524">
    <property type="term" value="F:ATP binding"/>
    <property type="evidence" value="ECO:0007669"/>
    <property type="project" value="UniProtKB-UniRule"/>
</dbReference>
<dbReference type="EMBL" id="LHZB01000115">
    <property type="protein sequence ID" value="KXV00653.1"/>
    <property type="molecule type" value="Genomic_DNA"/>
</dbReference>
<dbReference type="GO" id="GO:0006040">
    <property type="term" value="P:amino sugar metabolic process"/>
    <property type="evidence" value="ECO:0007669"/>
    <property type="project" value="InterPro"/>
</dbReference>
<dbReference type="Gene3D" id="3.30.420.40">
    <property type="match status" value="2"/>
</dbReference>
<dbReference type="NCBIfam" id="NF007141">
    <property type="entry name" value="PRK09585.1-5"/>
    <property type="match status" value="1"/>
</dbReference>
<dbReference type="AlphaFoldDB" id="A0A149QTL2"/>
<organism evidence="3 4">
    <name type="scientific">Gluconobacter potus</name>
    <dbReference type="NCBI Taxonomy" id="2724927"/>
    <lineage>
        <taxon>Bacteria</taxon>
        <taxon>Pseudomonadati</taxon>
        <taxon>Pseudomonadota</taxon>
        <taxon>Alphaproteobacteria</taxon>
        <taxon>Acetobacterales</taxon>
        <taxon>Acetobacteraceae</taxon>
        <taxon>Gluconobacter</taxon>
    </lineage>
</organism>
<sequence length="372" mass="39487">MSAAGSTEASGMVWALGLMSGTSLDGVDAALIETDGVRIGRMGPSLTVPYSPQLRARTRELLDGAAGLAPDDAEVLAVTRELTLRHVDAVRLLREKALGLEPAVIGFHGQTILHQPERGRSWQIGDARLLQDLCGVPVIHDFRSRDLENGGEGAPLVPVFHAALLQPEQRPVAVLNIGGVANVTVLGPQDQHGQRGVWACDTGPGNALLDDWALRHTGKPCDFGGVLASSGTVRQDVLEKLLAIPYFTRPMPKSLDRLSFHPEAMAYVRDLSAEDGAATLAAFTVEAVARTPFPVQPETWFVAGGGRHNPVLMDGLRRCLGNVASVDVLGWDGDALEAQCFGLLAVRCLRGLSSSWPGTTGVRQPCIAGRAV</sequence>
<feature type="binding site" evidence="2">
    <location>
        <begin position="21"/>
        <end position="28"/>
    </location>
    <ligand>
        <name>ATP</name>
        <dbReference type="ChEBI" id="CHEBI:30616"/>
    </ligand>
</feature>
<dbReference type="UniPathway" id="UPA00544"/>
<protein>
    <recommendedName>
        <fullName evidence="2">Anhydro-N-acetylmuramic acid kinase</fullName>
        <ecNumber evidence="2">2.7.1.170</ecNumber>
    </recommendedName>
    <alternativeName>
        <fullName evidence="2">AnhMurNAc kinase</fullName>
    </alternativeName>
</protein>
<evidence type="ECO:0000313" key="4">
    <source>
        <dbReference type="Proteomes" id="UP000075573"/>
    </source>
</evidence>
<proteinExistence type="inferred from homology"/>
<dbReference type="GO" id="GO:0016301">
    <property type="term" value="F:kinase activity"/>
    <property type="evidence" value="ECO:0007669"/>
    <property type="project" value="UniProtKB-KW"/>
</dbReference>
<comment type="function">
    <text evidence="2">Catalyzes the specific phosphorylation of 1,6-anhydro-N-acetylmuramic acid (anhMurNAc) with the simultaneous cleavage of the 1,6-anhydro ring, generating MurNAc-6-P. Is required for the utilization of anhMurNAc either imported from the medium or derived from its own cell wall murein, and thus plays a role in cell wall recycling.</text>
</comment>
<reference evidence="3 4" key="1">
    <citation type="submission" date="2015-06" db="EMBL/GenBank/DDBJ databases">
        <title>Improved classification and identification of acetic acid bacteria using matrix-assisted laser desorption/ionization time-of-flight mass spectrometry; Gluconobacter nephelii and Gluconobacter uchimurae are later heterotypic synonyms of Gluconobacter japonicus and Gluconobacter oxydans, respectively.</title>
        <authorList>
            <person name="Li L."/>
            <person name="Cleenwerck I."/>
            <person name="De Vuyst L."/>
            <person name="Vandamme P."/>
        </authorList>
    </citation>
    <scope>NUCLEOTIDE SEQUENCE [LARGE SCALE GENOMIC DNA]</scope>
    <source>
        <strain evidence="3 4">LMG 1764</strain>
    </source>
</reference>
<dbReference type="EC" id="2.7.1.170" evidence="2"/>
<dbReference type="InterPro" id="IPR043129">
    <property type="entry name" value="ATPase_NBD"/>
</dbReference>
<comment type="caution">
    <text evidence="3">The sequence shown here is derived from an EMBL/GenBank/DDBJ whole genome shotgun (WGS) entry which is preliminary data.</text>
</comment>
<dbReference type="Pfam" id="PF03702">
    <property type="entry name" value="AnmK"/>
    <property type="match status" value="1"/>
</dbReference>
<keyword evidence="2 3" id="KW-0418">Kinase</keyword>
<dbReference type="SUPFAM" id="SSF53067">
    <property type="entry name" value="Actin-like ATPase domain"/>
    <property type="match status" value="1"/>
</dbReference>
<dbReference type="GO" id="GO:0097175">
    <property type="term" value="P:1,6-anhydro-N-acetyl-beta-muramic acid catabolic process"/>
    <property type="evidence" value="ECO:0007669"/>
    <property type="project" value="UniProtKB-UniRule"/>
</dbReference>
<accession>A0A149QTL2</accession>
<name>A0A149QTL2_9PROT</name>
<evidence type="ECO:0000313" key="3">
    <source>
        <dbReference type="EMBL" id="KXV00653.1"/>
    </source>
</evidence>
<dbReference type="GO" id="GO:0016773">
    <property type="term" value="F:phosphotransferase activity, alcohol group as acceptor"/>
    <property type="evidence" value="ECO:0007669"/>
    <property type="project" value="UniProtKB-UniRule"/>
</dbReference>
<comment type="pathway">
    <text evidence="2">Amino-sugar metabolism; 1,6-anhydro-N-acetylmuramate degradation.</text>
</comment>
<dbReference type="PATRIC" id="fig|442.7.peg.678"/>
<dbReference type="Proteomes" id="UP000075573">
    <property type="component" value="Unassembled WGS sequence"/>
</dbReference>
<dbReference type="UniPathway" id="UPA00343"/>
<comment type="catalytic activity">
    <reaction evidence="2">
        <text>1,6-anhydro-N-acetyl-beta-muramate + ATP + H2O = N-acetyl-D-muramate 6-phosphate + ADP + H(+)</text>
        <dbReference type="Rhea" id="RHEA:24952"/>
        <dbReference type="ChEBI" id="CHEBI:15377"/>
        <dbReference type="ChEBI" id="CHEBI:15378"/>
        <dbReference type="ChEBI" id="CHEBI:30616"/>
        <dbReference type="ChEBI" id="CHEBI:58690"/>
        <dbReference type="ChEBI" id="CHEBI:58722"/>
        <dbReference type="ChEBI" id="CHEBI:456216"/>
        <dbReference type="EC" id="2.7.1.170"/>
    </reaction>
</comment>
<keyword evidence="2" id="KW-0808">Transferase</keyword>
<keyword evidence="2" id="KW-0067">ATP-binding</keyword>
<keyword evidence="1 2" id="KW-0119">Carbohydrate metabolism</keyword>
<evidence type="ECO:0000256" key="2">
    <source>
        <dbReference type="HAMAP-Rule" id="MF_01270"/>
    </source>
</evidence>
<dbReference type="PANTHER" id="PTHR30605:SF0">
    <property type="entry name" value="ANHYDRO-N-ACETYLMURAMIC ACID KINASE"/>
    <property type="match status" value="1"/>
</dbReference>
<dbReference type="InterPro" id="IPR005338">
    <property type="entry name" value="Anhydro_N_Ac-Mur_kinase"/>
</dbReference>
<evidence type="ECO:0000256" key="1">
    <source>
        <dbReference type="ARBA" id="ARBA00023277"/>
    </source>
</evidence>